<keyword evidence="6" id="KW-1133">Transmembrane helix</keyword>
<sequence length="580" mass="59025">MPSPLLDGDPTRIGPYRLHGRLGGGGMGLVYLGLSPGGRPVAVKVVRPALAEDADFRRRFAQEVRAARRVGGFYTAQVVDADTEAAAPWMATAYIPGPSLHQAVADHGPLPAASVAVLGAGLAEGLGAVHACRLVHRDLKPGNVILAADGPRLIDFGIARATDTLTYTSHQPVIGTAGFMSPEQGRGEEVAPPSDVFALGCVLAFAATGRSPFGTGPAEAVVYRIVREEPDLSGVPAPLAGLVAECLAKEPGARPGLERVLGLLAAPAPCGGGRAREGWLPDDLTAAVTRQETRLLTLVETARRDPAAAGPAPAATPPTGLAVGNLTPAGLDVVCDDAVLGTVPPFASAVFPVAAGTRTVRAGGGRGPGAARRVEVPADGVERVVFGGGPGGGGPPKPVGSAVFSPARAAAVAGSGLGCTAAAAAGMAVLTVLVMAAQALAGEEFRGNWPDLLLFCAAATALGGALGAFLRWRSPSARLVVGRDALAFTPTPGLDHRAPVRTTTVRWCDLTQASLVEHRRATRLVVWPRPGAPRPEGEEVQGGVAVCRAAEVGAGGGADARRLRAALRWFADGVYLEQAR</sequence>
<evidence type="ECO:0000256" key="1">
    <source>
        <dbReference type="ARBA" id="ARBA00022679"/>
    </source>
</evidence>
<dbReference type="InterPro" id="IPR011009">
    <property type="entry name" value="Kinase-like_dom_sf"/>
</dbReference>
<organism evidence="8 9">
    <name type="scientific">Streptomonospora mangrovi</name>
    <dbReference type="NCBI Taxonomy" id="2883123"/>
    <lineage>
        <taxon>Bacteria</taxon>
        <taxon>Bacillati</taxon>
        <taxon>Actinomycetota</taxon>
        <taxon>Actinomycetes</taxon>
        <taxon>Streptosporangiales</taxon>
        <taxon>Nocardiopsidaceae</taxon>
        <taxon>Streptomonospora</taxon>
    </lineage>
</organism>
<name>A0A9X3NLK5_9ACTN</name>
<evidence type="ECO:0000256" key="3">
    <source>
        <dbReference type="ARBA" id="ARBA00022777"/>
    </source>
</evidence>
<dbReference type="Proteomes" id="UP001140076">
    <property type="component" value="Unassembled WGS sequence"/>
</dbReference>
<dbReference type="AlphaFoldDB" id="A0A9X3NLK5"/>
<feature type="transmembrane region" description="Helical" evidence="6">
    <location>
        <begin position="417"/>
        <end position="440"/>
    </location>
</feature>
<dbReference type="PANTHER" id="PTHR43289:SF34">
    <property type="entry name" value="SERINE_THREONINE-PROTEIN KINASE YBDM-RELATED"/>
    <property type="match status" value="1"/>
</dbReference>
<dbReference type="RefSeq" id="WP_270072984.1">
    <property type="nucleotide sequence ID" value="NZ_JAJAQC010000025.1"/>
</dbReference>
<keyword evidence="2 5" id="KW-0547">Nucleotide-binding</keyword>
<evidence type="ECO:0000313" key="8">
    <source>
        <dbReference type="EMBL" id="MDA0565712.1"/>
    </source>
</evidence>
<dbReference type="SUPFAM" id="SSF56112">
    <property type="entry name" value="Protein kinase-like (PK-like)"/>
    <property type="match status" value="1"/>
</dbReference>
<dbReference type="CDD" id="cd14014">
    <property type="entry name" value="STKc_PknB_like"/>
    <property type="match status" value="1"/>
</dbReference>
<dbReference type="Gene3D" id="1.10.510.10">
    <property type="entry name" value="Transferase(Phosphotransferase) domain 1"/>
    <property type="match status" value="1"/>
</dbReference>
<keyword evidence="9" id="KW-1185">Reference proteome</keyword>
<keyword evidence="8" id="KW-0723">Serine/threonine-protein kinase</keyword>
<feature type="domain" description="Protein kinase" evidence="7">
    <location>
        <begin position="16"/>
        <end position="280"/>
    </location>
</feature>
<feature type="binding site" evidence="5">
    <location>
        <position position="44"/>
    </location>
    <ligand>
        <name>ATP</name>
        <dbReference type="ChEBI" id="CHEBI:30616"/>
    </ligand>
</feature>
<keyword evidence="3 8" id="KW-0418">Kinase</keyword>
<dbReference type="GO" id="GO:0004674">
    <property type="term" value="F:protein serine/threonine kinase activity"/>
    <property type="evidence" value="ECO:0007669"/>
    <property type="project" value="UniProtKB-KW"/>
</dbReference>
<dbReference type="Pfam" id="PF00069">
    <property type="entry name" value="Pkinase"/>
    <property type="match status" value="1"/>
</dbReference>
<dbReference type="PROSITE" id="PS00107">
    <property type="entry name" value="PROTEIN_KINASE_ATP"/>
    <property type="match status" value="1"/>
</dbReference>
<evidence type="ECO:0000256" key="2">
    <source>
        <dbReference type="ARBA" id="ARBA00022741"/>
    </source>
</evidence>
<reference evidence="8" key="1">
    <citation type="submission" date="2021-10" db="EMBL/GenBank/DDBJ databases">
        <title>Streptomonospora sp. nov., isolated from mangrove soil.</title>
        <authorList>
            <person name="Chen X."/>
            <person name="Ge X."/>
            <person name="Liu W."/>
        </authorList>
    </citation>
    <scope>NUCLEOTIDE SEQUENCE</scope>
    <source>
        <strain evidence="8">S1-112</strain>
    </source>
</reference>
<dbReference type="InterPro" id="IPR000719">
    <property type="entry name" value="Prot_kinase_dom"/>
</dbReference>
<accession>A0A9X3NLK5</accession>
<keyword evidence="6" id="KW-0812">Transmembrane</keyword>
<evidence type="ECO:0000256" key="6">
    <source>
        <dbReference type="SAM" id="Phobius"/>
    </source>
</evidence>
<keyword evidence="6" id="KW-0472">Membrane</keyword>
<gene>
    <name evidence="8" type="ORF">LG943_15520</name>
</gene>
<proteinExistence type="predicted"/>
<evidence type="ECO:0000259" key="7">
    <source>
        <dbReference type="PROSITE" id="PS50011"/>
    </source>
</evidence>
<evidence type="ECO:0000256" key="5">
    <source>
        <dbReference type="PROSITE-ProRule" id="PRU10141"/>
    </source>
</evidence>
<dbReference type="SMART" id="SM00220">
    <property type="entry name" value="S_TKc"/>
    <property type="match status" value="1"/>
</dbReference>
<feature type="transmembrane region" description="Helical" evidence="6">
    <location>
        <begin position="452"/>
        <end position="470"/>
    </location>
</feature>
<protein>
    <submittedName>
        <fullName evidence="8">Serine/threonine protein kinase</fullName>
    </submittedName>
</protein>
<keyword evidence="4 5" id="KW-0067">ATP-binding</keyword>
<dbReference type="Gene3D" id="3.30.200.20">
    <property type="entry name" value="Phosphorylase Kinase, domain 1"/>
    <property type="match status" value="1"/>
</dbReference>
<dbReference type="PANTHER" id="PTHR43289">
    <property type="entry name" value="MITOGEN-ACTIVATED PROTEIN KINASE KINASE KINASE 20-RELATED"/>
    <property type="match status" value="1"/>
</dbReference>
<dbReference type="PROSITE" id="PS50011">
    <property type="entry name" value="PROTEIN_KINASE_DOM"/>
    <property type="match status" value="1"/>
</dbReference>
<evidence type="ECO:0000313" key="9">
    <source>
        <dbReference type="Proteomes" id="UP001140076"/>
    </source>
</evidence>
<comment type="caution">
    <text evidence="8">The sequence shown here is derived from an EMBL/GenBank/DDBJ whole genome shotgun (WGS) entry which is preliminary data.</text>
</comment>
<evidence type="ECO:0000256" key="4">
    <source>
        <dbReference type="ARBA" id="ARBA00022840"/>
    </source>
</evidence>
<dbReference type="EMBL" id="JAJAQC010000025">
    <property type="protein sequence ID" value="MDA0565712.1"/>
    <property type="molecule type" value="Genomic_DNA"/>
</dbReference>
<dbReference type="InterPro" id="IPR017441">
    <property type="entry name" value="Protein_kinase_ATP_BS"/>
</dbReference>
<keyword evidence="1" id="KW-0808">Transferase</keyword>
<dbReference type="PROSITE" id="PS00108">
    <property type="entry name" value="PROTEIN_KINASE_ST"/>
    <property type="match status" value="1"/>
</dbReference>
<dbReference type="InterPro" id="IPR008271">
    <property type="entry name" value="Ser/Thr_kinase_AS"/>
</dbReference>
<dbReference type="GO" id="GO:0005524">
    <property type="term" value="F:ATP binding"/>
    <property type="evidence" value="ECO:0007669"/>
    <property type="project" value="UniProtKB-UniRule"/>
</dbReference>